<evidence type="ECO:0000313" key="2">
    <source>
        <dbReference type="EMBL" id="GBP53338.1"/>
    </source>
</evidence>
<sequence length="310" mass="34908">MRVLALRLRAHARDLLNEVGYALTRRRAAFLALSSMSVHNICVCRNLPRAVFNHFPDVREIKGGEARSLSVGAGRLYGRGGNAPPSIYKLEHVRPKLSQQSGCQPERAPWRQQQNYHVGPPNEVSTHFDTSRDFLRRGNLSGSPIEQSHVVNISMSISMSTWSNSKSQYQVFGDLWSVLRRKLLKHLSYFNLKLFRRESSRRGARIRKATSAAGDRRTADRAPTRRPSGARGGWREIGEFYLTVMYTAGAAPGPSQYPARAEAAGDLPPPAHRCPITIAFIFHVRNEVIILFLSRSSKHYAAGPRRRNRL</sequence>
<feature type="region of interest" description="Disordered" evidence="1">
    <location>
        <begin position="205"/>
        <end position="231"/>
    </location>
</feature>
<name>A0A4C1WPM8_EUMVA</name>
<evidence type="ECO:0000313" key="3">
    <source>
        <dbReference type="Proteomes" id="UP000299102"/>
    </source>
</evidence>
<feature type="compositionally biased region" description="Basic and acidic residues" evidence="1">
    <location>
        <begin position="214"/>
        <end position="223"/>
    </location>
</feature>
<dbReference type="AlphaFoldDB" id="A0A4C1WPM8"/>
<proteinExistence type="predicted"/>
<dbReference type="EMBL" id="BGZK01000621">
    <property type="protein sequence ID" value="GBP53338.1"/>
    <property type="molecule type" value="Genomic_DNA"/>
</dbReference>
<comment type="caution">
    <text evidence="2">The sequence shown here is derived from an EMBL/GenBank/DDBJ whole genome shotgun (WGS) entry which is preliminary data.</text>
</comment>
<organism evidence="2 3">
    <name type="scientific">Eumeta variegata</name>
    <name type="common">Bagworm moth</name>
    <name type="synonym">Eumeta japonica</name>
    <dbReference type="NCBI Taxonomy" id="151549"/>
    <lineage>
        <taxon>Eukaryota</taxon>
        <taxon>Metazoa</taxon>
        <taxon>Ecdysozoa</taxon>
        <taxon>Arthropoda</taxon>
        <taxon>Hexapoda</taxon>
        <taxon>Insecta</taxon>
        <taxon>Pterygota</taxon>
        <taxon>Neoptera</taxon>
        <taxon>Endopterygota</taxon>
        <taxon>Lepidoptera</taxon>
        <taxon>Glossata</taxon>
        <taxon>Ditrysia</taxon>
        <taxon>Tineoidea</taxon>
        <taxon>Psychidae</taxon>
        <taxon>Oiketicinae</taxon>
        <taxon>Eumeta</taxon>
    </lineage>
</organism>
<keyword evidence="3" id="KW-1185">Reference proteome</keyword>
<protein>
    <submittedName>
        <fullName evidence="2">Uncharacterized protein</fullName>
    </submittedName>
</protein>
<accession>A0A4C1WPM8</accession>
<gene>
    <name evidence="2" type="ORF">EVAR_46595_1</name>
</gene>
<evidence type="ECO:0000256" key="1">
    <source>
        <dbReference type="SAM" id="MobiDB-lite"/>
    </source>
</evidence>
<reference evidence="2 3" key="1">
    <citation type="journal article" date="2019" name="Commun. Biol.">
        <title>The bagworm genome reveals a unique fibroin gene that provides high tensile strength.</title>
        <authorList>
            <person name="Kono N."/>
            <person name="Nakamura H."/>
            <person name="Ohtoshi R."/>
            <person name="Tomita M."/>
            <person name="Numata K."/>
            <person name="Arakawa K."/>
        </authorList>
    </citation>
    <scope>NUCLEOTIDE SEQUENCE [LARGE SCALE GENOMIC DNA]</scope>
</reference>
<dbReference type="Proteomes" id="UP000299102">
    <property type="component" value="Unassembled WGS sequence"/>
</dbReference>